<evidence type="ECO:0000313" key="3">
    <source>
        <dbReference type="EMBL" id="MPC94030.1"/>
    </source>
</evidence>
<name>A0A5B7JB94_PORTR</name>
<evidence type="ECO:0000259" key="2">
    <source>
        <dbReference type="PROSITE" id="PS50940"/>
    </source>
</evidence>
<dbReference type="SMART" id="SM00494">
    <property type="entry name" value="ChtBD2"/>
    <property type="match status" value="3"/>
</dbReference>
<dbReference type="Pfam" id="PF01607">
    <property type="entry name" value="CBM_14"/>
    <property type="match status" value="2"/>
</dbReference>
<dbReference type="Proteomes" id="UP000324222">
    <property type="component" value="Unassembled WGS sequence"/>
</dbReference>
<protein>
    <recommendedName>
        <fullName evidence="2">Chitin-binding type-2 domain-containing protein</fullName>
    </recommendedName>
</protein>
<dbReference type="GO" id="GO:0008061">
    <property type="term" value="F:chitin binding"/>
    <property type="evidence" value="ECO:0007669"/>
    <property type="project" value="InterPro"/>
</dbReference>
<dbReference type="InterPro" id="IPR036508">
    <property type="entry name" value="Chitin-bd_dom_sf"/>
</dbReference>
<dbReference type="EMBL" id="VSRR010097032">
    <property type="protein sequence ID" value="MPC94030.1"/>
    <property type="molecule type" value="Genomic_DNA"/>
</dbReference>
<feature type="compositionally biased region" description="Basic and acidic residues" evidence="1">
    <location>
        <begin position="1"/>
        <end position="10"/>
    </location>
</feature>
<sequence length="280" mass="30550">MEELQDERADPATTPPTTPPPPGKCEPDCSSAKDGDKVENPKDCHQYYVCFGGSDPIGPVDCPDGQYFNRSASDCVKNGPEECQPSCGGVSSSCTYECGAGIALRADRYDCSTYHDCASGAMMQCDKDKPFFNGKSCQSDESKCCHCNPYCYTDDKKVVDPTDCTKFYYCIKANAIPELPGHCSAGNFDLFTQECSLSAPCLTLCTNVVKPDGCIHTYTCEVSGYFPACPHKCTPDYYHCLLEDIGSNVPVVSCALDTVFHPIDRKCVDPSQCSIKHTWH</sequence>
<comment type="caution">
    <text evidence="3">The sequence shown here is derived from an EMBL/GenBank/DDBJ whole genome shotgun (WGS) entry which is preliminary data.</text>
</comment>
<accession>A0A5B7JB94</accession>
<feature type="compositionally biased region" description="Basic and acidic residues" evidence="1">
    <location>
        <begin position="25"/>
        <end position="39"/>
    </location>
</feature>
<feature type="region of interest" description="Disordered" evidence="1">
    <location>
        <begin position="1"/>
        <end position="39"/>
    </location>
</feature>
<dbReference type="PROSITE" id="PS50940">
    <property type="entry name" value="CHIT_BIND_II"/>
    <property type="match status" value="1"/>
</dbReference>
<gene>
    <name evidence="3" type="ORF">E2C01_089181</name>
</gene>
<dbReference type="InterPro" id="IPR002557">
    <property type="entry name" value="Chitin-bd_dom"/>
</dbReference>
<evidence type="ECO:0000256" key="1">
    <source>
        <dbReference type="SAM" id="MobiDB-lite"/>
    </source>
</evidence>
<feature type="domain" description="Chitin-binding type-2" evidence="2">
    <location>
        <begin position="26"/>
        <end position="85"/>
    </location>
</feature>
<evidence type="ECO:0000313" key="4">
    <source>
        <dbReference type="Proteomes" id="UP000324222"/>
    </source>
</evidence>
<dbReference type="GO" id="GO:0005576">
    <property type="term" value="C:extracellular region"/>
    <property type="evidence" value="ECO:0007669"/>
    <property type="project" value="InterPro"/>
</dbReference>
<feature type="compositionally biased region" description="Pro residues" evidence="1">
    <location>
        <begin position="13"/>
        <end position="24"/>
    </location>
</feature>
<dbReference type="AlphaFoldDB" id="A0A5B7JB94"/>
<organism evidence="3 4">
    <name type="scientific">Portunus trituberculatus</name>
    <name type="common">Swimming crab</name>
    <name type="synonym">Neptunus trituberculatus</name>
    <dbReference type="NCBI Taxonomy" id="210409"/>
    <lineage>
        <taxon>Eukaryota</taxon>
        <taxon>Metazoa</taxon>
        <taxon>Ecdysozoa</taxon>
        <taxon>Arthropoda</taxon>
        <taxon>Crustacea</taxon>
        <taxon>Multicrustacea</taxon>
        <taxon>Malacostraca</taxon>
        <taxon>Eumalacostraca</taxon>
        <taxon>Eucarida</taxon>
        <taxon>Decapoda</taxon>
        <taxon>Pleocyemata</taxon>
        <taxon>Brachyura</taxon>
        <taxon>Eubrachyura</taxon>
        <taxon>Portunoidea</taxon>
        <taxon>Portunidae</taxon>
        <taxon>Portuninae</taxon>
        <taxon>Portunus</taxon>
    </lineage>
</organism>
<proteinExistence type="predicted"/>
<reference evidence="3 4" key="1">
    <citation type="submission" date="2019-05" db="EMBL/GenBank/DDBJ databases">
        <title>Another draft genome of Portunus trituberculatus and its Hox gene families provides insights of decapod evolution.</title>
        <authorList>
            <person name="Jeong J.-H."/>
            <person name="Song I."/>
            <person name="Kim S."/>
            <person name="Choi T."/>
            <person name="Kim D."/>
            <person name="Ryu S."/>
            <person name="Kim W."/>
        </authorList>
    </citation>
    <scope>NUCLEOTIDE SEQUENCE [LARGE SCALE GENOMIC DNA]</scope>
    <source>
        <tissue evidence="3">Muscle</tissue>
    </source>
</reference>
<dbReference type="OrthoDB" id="6358444at2759"/>
<keyword evidence="4" id="KW-1185">Reference proteome</keyword>
<dbReference type="SUPFAM" id="SSF57625">
    <property type="entry name" value="Invertebrate chitin-binding proteins"/>
    <property type="match status" value="1"/>
</dbReference>